<keyword evidence="2" id="KW-1185">Reference proteome</keyword>
<evidence type="ECO:0000313" key="2">
    <source>
        <dbReference type="Proteomes" id="UP001186974"/>
    </source>
</evidence>
<sequence>MASVHEPLQTQADYPPSSVAAIYQQVSAPKRSRKYSGASLESRTQQFNDPRDWYRYSGPQDQYLEKDSQVFENSREGLRYRGRSLSGRSTGPILPTPSHTYESSHQTRNHSRRSTGISISGQPVEIYRNSPSPPPLSPQHHFRRRTGSSASALIDADPFASPPVAKHHPHRSTEDISARAPLIDTDPYSTPPPTSRRSSRRRTGDPALSIPPPPPLPSNAYHNSSPPSISSRHSYRSTASTSGPISGAQPQHAPSLTPPPGPAALAPPSETGPVQPQALRDLRTPEVAHLTKQNTLYNSHPQATVTGSSTAPIPTPRPNSHNHSHIDNRGGSGPDSGYTGSIPRSPPYTSNSAASSYRSARGQFPPAPIALPDDYDHDYDHDYRYDYRYDDGKGPTVRPPPPPTSLPRSASANSMTSYDSAYSSRSRNSRNSTGGQSYQSTRSRHSYSGGGGEKRHERRNGSGSGSGSASDDTPSYYRTTASGKSRGRGASGSGSGSVSGSKSATKSPDHHASMGDTLSMLVGGVQKLFPARRS</sequence>
<protein>
    <submittedName>
        <fullName evidence="1">Uncharacterized protein</fullName>
    </submittedName>
</protein>
<accession>A0ACC3DSE4</accession>
<name>A0ACC3DSE4_9PEZI</name>
<proteinExistence type="predicted"/>
<dbReference type="EMBL" id="JAWDJW010000978">
    <property type="protein sequence ID" value="KAK3079685.1"/>
    <property type="molecule type" value="Genomic_DNA"/>
</dbReference>
<reference evidence="1" key="1">
    <citation type="submission" date="2024-09" db="EMBL/GenBank/DDBJ databases">
        <title>Black Yeasts Isolated from many extreme environments.</title>
        <authorList>
            <person name="Coleine C."/>
            <person name="Stajich J.E."/>
            <person name="Selbmann L."/>
        </authorList>
    </citation>
    <scope>NUCLEOTIDE SEQUENCE</scope>
    <source>
        <strain evidence="1">CCFEE 5737</strain>
    </source>
</reference>
<evidence type="ECO:0000313" key="1">
    <source>
        <dbReference type="EMBL" id="KAK3079685.1"/>
    </source>
</evidence>
<comment type="caution">
    <text evidence="1">The sequence shown here is derived from an EMBL/GenBank/DDBJ whole genome shotgun (WGS) entry which is preliminary data.</text>
</comment>
<gene>
    <name evidence="1" type="ORF">LTS18_004137</name>
</gene>
<dbReference type="Proteomes" id="UP001186974">
    <property type="component" value="Unassembled WGS sequence"/>
</dbReference>
<organism evidence="1 2">
    <name type="scientific">Coniosporium uncinatum</name>
    <dbReference type="NCBI Taxonomy" id="93489"/>
    <lineage>
        <taxon>Eukaryota</taxon>
        <taxon>Fungi</taxon>
        <taxon>Dikarya</taxon>
        <taxon>Ascomycota</taxon>
        <taxon>Pezizomycotina</taxon>
        <taxon>Dothideomycetes</taxon>
        <taxon>Dothideomycetes incertae sedis</taxon>
        <taxon>Coniosporium</taxon>
    </lineage>
</organism>